<protein>
    <submittedName>
        <fullName evidence="2">Baseplate assembly protein</fullName>
    </submittedName>
</protein>
<evidence type="ECO:0000313" key="3">
    <source>
        <dbReference type="Proteomes" id="UP000504714"/>
    </source>
</evidence>
<dbReference type="InterPro" id="IPR007048">
    <property type="entry name" value="IraD/Gp25-like"/>
</dbReference>
<accession>A0A6L2ZTB2</accession>
<name>A0A6L2ZTB2_9ENTR</name>
<reference evidence="2 3" key="1">
    <citation type="submission" date="2020-06" db="EMBL/GenBank/DDBJ databases">
        <title>The genome sequence of Candidatus Regiella insecticola strain Tut.</title>
        <authorList>
            <person name="Nikoh N."/>
            <person name="Tsuchida T."/>
            <person name="Koga R."/>
            <person name="Oshima K."/>
            <person name="Hattori M."/>
            <person name="Fukatsu T."/>
        </authorList>
    </citation>
    <scope>NUCLEOTIDE SEQUENCE [LARGE SCALE GENOMIC DNA]</scope>
    <source>
        <strain evidence="2 3">Tut</strain>
    </source>
</reference>
<dbReference type="SUPFAM" id="SSF160719">
    <property type="entry name" value="gpW/gp25-like"/>
    <property type="match status" value="1"/>
</dbReference>
<dbReference type="Proteomes" id="UP000504714">
    <property type="component" value="Unassembled WGS sequence"/>
</dbReference>
<proteinExistence type="predicted"/>
<dbReference type="EMBL" id="BLXO01000011">
    <property type="protein sequence ID" value="GFN47421.1"/>
    <property type="molecule type" value="Genomic_DNA"/>
</dbReference>
<dbReference type="RefSeq" id="WP_176488876.1">
    <property type="nucleotide sequence ID" value="NZ_BLXO01000011.1"/>
</dbReference>
<organism evidence="2 3">
    <name type="scientific">Candidatus Regiella insecticola</name>
    <dbReference type="NCBI Taxonomy" id="138073"/>
    <lineage>
        <taxon>Bacteria</taxon>
        <taxon>Pseudomonadati</taxon>
        <taxon>Pseudomonadota</taxon>
        <taxon>Gammaproteobacteria</taxon>
        <taxon>Enterobacterales</taxon>
        <taxon>Enterobacteriaceae</taxon>
        <taxon>aphid secondary symbionts</taxon>
        <taxon>Candidatus Regiella</taxon>
    </lineage>
</organism>
<evidence type="ECO:0000313" key="2">
    <source>
        <dbReference type="EMBL" id="GFN47421.1"/>
    </source>
</evidence>
<dbReference type="Pfam" id="PF04965">
    <property type="entry name" value="GPW_gp25"/>
    <property type="match status" value="1"/>
</dbReference>
<dbReference type="Gene3D" id="3.10.450.40">
    <property type="match status" value="1"/>
</dbReference>
<dbReference type="AlphaFoldDB" id="A0A6L2ZTB2"/>
<comment type="caution">
    <text evidence="2">The sequence shown here is derived from an EMBL/GenBank/DDBJ whole genome shotgun (WGS) entry which is preliminary data.</text>
</comment>
<sequence>MRGTNALNGKPLSGLDHLRQSVKDILTTPIGARVMRRDYGSELFRLIDAPLNDEILVRLYAATAEALALWEPRLRLLRVQVVDPNGQHRINNALRKQSIAVSDGGIRSAPDSTKLGRVTLCIEGIYLPDEQRITLNGISLNGLEVY</sequence>
<evidence type="ECO:0000259" key="1">
    <source>
        <dbReference type="Pfam" id="PF04965"/>
    </source>
</evidence>
<gene>
    <name evidence="2" type="ORF">RINTU1_34860</name>
</gene>
<feature type="domain" description="IraD/Gp25-like" evidence="1">
    <location>
        <begin position="14"/>
        <end position="87"/>
    </location>
</feature>